<dbReference type="Gene3D" id="1.25.40.20">
    <property type="entry name" value="Ankyrin repeat-containing domain"/>
    <property type="match status" value="3"/>
</dbReference>
<evidence type="ECO:0000256" key="1">
    <source>
        <dbReference type="ARBA" id="ARBA00022737"/>
    </source>
</evidence>
<dbReference type="Pfam" id="PF20720">
    <property type="entry name" value="nSTAND3"/>
    <property type="match status" value="1"/>
</dbReference>
<dbReference type="PANTHER" id="PTHR24180:SF45">
    <property type="entry name" value="POLY [ADP-RIBOSE] POLYMERASE TANKYRASE"/>
    <property type="match status" value="1"/>
</dbReference>
<dbReference type="InterPro" id="IPR002110">
    <property type="entry name" value="Ankyrin_rpt"/>
</dbReference>
<dbReference type="SMART" id="SM00248">
    <property type="entry name" value="ANK"/>
    <property type="match status" value="11"/>
</dbReference>
<dbReference type="AlphaFoldDB" id="A0A210R6C1"/>
<gene>
    <name evidence="5" type="ORF">KP79_PYT24126</name>
</gene>
<comment type="caution">
    <text evidence="5">The sequence shown here is derived from an EMBL/GenBank/DDBJ whole genome shotgun (WGS) entry which is preliminary data.</text>
</comment>
<dbReference type="Proteomes" id="UP000242188">
    <property type="component" value="Unassembled WGS sequence"/>
</dbReference>
<proteinExistence type="predicted"/>
<dbReference type="InterPro" id="IPR051637">
    <property type="entry name" value="Ank_repeat_dom-contain_49"/>
</dbReference>
<dbReference type="Pfam" id="PF18738">
    <property type="entry name" value="HEPN_DZIP3"/>
    <property type="match status" value="1"/>
</dbReference>
<dbReference type="InterPro" id="IPR036770">
    <property type="entry name" value="Ankyrin_rpt-contain_sf"/>
</dbReference>
<evidence type="ECO:0000256" key="2">
    <source>
        <dbReference type="ARBA" id="ARBA00023043"/>
    </source>
</evidence>
<evidence type="ECO:0000259" key="3">
    <source>
        <dbReference type="Pfam" id="PF18738"/>
    </source>
</evidence>
<keyword evidence="1" id="KW-0677">Repeat</keyword>
<feature type="domain" description="Novel STAND NTPase 3" evidence="4">
    <location>
        <begin position="323"/>
        <end position="474"/>
    </location>
</feature>
<accession>A0A210R6C1</accession>
<dbReference type="EMBL" id="NEDP02000189">
    <property type="protein sequence ID" value="OWF56468.1"/>
    <property type="molecule type" value="Genomic_DNA"/>
</dbReference>
<evidence type="ECO:0000259" key="4">
    <source>
        <dbReference type="Pfam" id="PF20720"/>
    </source>
</evidence>
<keyword evidence="2" id="KW-0040">ANK repeat</keyword>
<evidence type="ECO:0000313" key="6">
    <source>
        <dbReference type="Proteomes" id="UP000242188"/>
    </source>
</evidence>
<organism evidence="5 6">
    <name type="scientific">Mizuhopecten yessoensis</name>
    <name type="common">Japanese scallop</name>
    <name type="synonym">Patinopecten yessoensis</name>
    <dbReference type="NCBI Taxonomy" id="6573"/>
    <lineage>
        <taxon>Eukaryota</taxon>
        <taxon>Metazoa</taxon>
        <taxon>Spiralia</taxon>
        <taxon>Lophotrochozoa</taxon>
        <taxon>Mollusca</taxon>
        <taxon>Bivalvia</taxon>
        <taxon>Autobranchia</taxon>
        <taxon>Pteriomorphia</taxon>
        <taxon>Pectinida</taxon>
        <taxon>Pectinoidea</taxon>
        <taxon>Pectinidae</taxon>
        <taxon>Mizuhopecten</taxon>
    </lineage>
</organism>
<dbReference type="SUPFAM" id="SSF48403">
    <property type="entry name" value="Ankyrin repeat"/>
    <property type="match status" value="1"/>
</dbReference>
<evidence type="ECO:0000313" key="5">
    <source>
        <dbReference type="EMBL" id="OWF56468.1"/>
    </source>
</evidence>
<keyword evidence="6" id="KW-1185">Reference proteome</keyword>
<dbReference type="InterPro" id="IPR041249">
    <property type="entry name" value="HEPN_DZIP3"/>
</dbReference>
<reference evidence="5 6" key="1">
    <citation type="journal article" date="2017" name="Nat. Ecol. Evol.">
        <title>Scallop genome provides insights into evolution of bilaterian karyotype and development.</title>
        <authorList>
            <person name="Wang S."/>
            <person name="Zhang J."/>
            <person name="Jiao W."/>
            <person name="Li J."/>
            <person name="Xun X."/>
            <person name="Sun Y."/>
            <person name="Guo X."/>
            <person name="Huan P."/>
            <person name="Dong B."/>
            <person name="Zhang L."/>
            <person name="Hu X."/>
            <person name="Sun X."/>
            <person name="Wang J."/>
            <person name="Zhao C."/>
            <person name="Wang Y."/>
            <person name="Wang D."/>
            <person name="Huang X."/>
            <person name="Wang R."/>
            <person name="Lv J."/>
            <person name="Li Y."/>
            <person name="Zhang Z."/>
            <person name="Liu B."/>
            <person name="Lu W."/>
            <person name="Hui Y."/>
            <person name="Liang J."/>
            <person name="Zhou Z."/>
            <person name="Hou R."/>
            <person name="Li X."/>
            <person name="Liu Y."/>
            <person name="Li H."/>
            <person name="Ning X."/>
            <person name="Lin Y."/>
            <person name="Zhao L."/>
            <person name="Xing Q."/>
            <person name="Dou J."/>
            <person name="Li Y."/>
            <person name="Mao J."/>
            <person name="Guo H."/>
            <person name="Dou H."/>
            <person name="Li T."/>
            <person name="Mu C."/>
            <person name="Jiang W."/>
            <person name="Fu Q."/>
            <person name="Fu X."/>
            <person name="Miao Y."/>
            <person name="Liu J."/>
            <person name="Yu Q."/>
            <person name="Li R."/>
            <person name="Liao H."/>
            <person name="Li X."/>
            <person name="Kong Y."/>
            <person name="Jiang Z."/>
            <person name="Chourrout D."/>
            <person name="Li R."/>
            <person name="Bao Z."/>
        </authorList>
    </citation>
    <scope>NUCLEOTIDE SEQUENCE [LARGE SCALE GENOMIC DNA]</scope>
    <source>
        <strain evidence="5 6">PY_sf001</strain>
    </source>
</reference>
<name>A0A210R6C1_MIZYE</name>
<sequence>MAAANYQSSKETTNFARICRLVIDVIPDLFRDLLIARLASTGLTYVLTNQKGQVFPLLNRQQKKILYPQGGLFQGSVKDLDTSLLYILLRNLGNIPPHQNGWGKVPGIADRSLSANIDRLREQRNEAYAHAPNASLSDGEFQARWDIIRQSVEEIQNSELNTGRFVVAVDTTFTMRMDPSTEKNFITLIAQIEGKMAGMSVKQEAMQTGMAGMSVKQDAMQTDMAGMSVKQDAMQTDMAGMSVKQDAMQTDMAGMSVKQDAMQTDMAGMSVKQDAMQTDMAGMSVKQDAMQTDMADLQGRDPKLSALIETTTARIMNEKEYKYTPTKSFSDARKKLMKNRVVVIKGNSGDGKTSIALELLRLLCHDVEDGQQRLQPLELHDIKDLDLVAPMSQLVIYLDDIFGKNVVCKQDVEEWEKRVESVIESKLCGNEHAEGNFLIITIRSGIFNSLNKSCLEKVFIEQNTVVLNINAKEKLGLLRLYKPKDNFVSWKESEEKEIVKCAPDIGFPQCCRLFRDSPALQTERVNFFKRPFHFLKSSLSKLEDGKCYGLMYLFLKGGKVMEDDLDSHNENIDQNVLKAAFEVDVVEVTPTTELVHNRSMGRKIEFVKKSLDSLLGWLVKKEPNDKQRVCYQFNHDSIEETLALLYGEKTPIGYIQNCPCKFLSYVTTSKTTPNKVVISSDNQYNVLYKRLLREFESVYSSKRKSDRFYSKYHSITSLDVWTDFQFLQGFIRWLSDKNVDKNLCNEIKLALLNGACSSGSEECVSFLLSEGVKPEKETMLCVVEGGRVNILYKVEGIILQSLYKDKCETVEGHVVHRNCVFAQDICQLVNERGQTVLHYSCYQGHMEVCKYLCESYPALTTAVTNNGATVLHSSCYQGHMEVCKYLCESYPALTTAVDNNGKTVLHHSCYQGHMEVCKYLCESYPALTTAVDNNGETVLHYSCHQGHMEVCKYLCESYPALTTAVDMYGKTVLHSSCWWGHMEVCKYLCESYPALTTAVDIYGKTVLHSSCWWGHMEVCKYLCESYPALTTAVDNDGKTVLHYSCSEGHMEVCKYLCESYPALTTAVDNDGKTVLHYSCSEGHMEVCKYLCESYPALTTAVDNDGKTVLHHSCSEGHMEVCKYLCESYPALTTAVDNNGITVLHSSCIRGHMEVCKYLCESYPALTTAVDNNGTTHTDIYKPPCVPGNNYHVTLFYRHYLQL</sequence>
<feature type="domain" description="DZIP3-like HEPN" evidence="3">
    <location>
        <begin position="44"/>
        <end position="161"/>
    </location>
</feature>
<dbReference type="PANTHER" id="PTHR24180">
    <property type="entry name" value="CYCLIN-DEPENDENT KINASE INHIBITOR 2C-RELATED"/>
    <property type="match status" value="1"/>
</dbReference>
<dbReference type="Pfam" id="PF12796">
    <property type="entry name" value="Ank_2"/>
    <property type="match status" value="5"/>
</dbReference>
<protein>
    <submittedName>
        <fullName evidence="5">Ankyrin repeat protein</fullName>
    </submittedName>
</protein>
<dbReference type="OrthoDB" id="20727at2759"/>
<dbReference type="InterPro" id="IPR049050">
    <property type="entry name" value="nSTAND3"/>
</dbReference>